<protein>
    <recommendedName>
        <fullName evidence="6">O-antigen ligase-related domain-containing protein</fullName>
    </recommendedName>
</protein>
<dbReference type="RefSeq" id="WP_072987890.1">
    <property type="nucleotide sequence ID" value="NZ_FQYU01000001.1"/>
</dbReference>
<dbReference type="OrthoDB" id="1454085at2"/>
<evidence type="ECO:0000256" key="2">
    <source>
        <dbReference type="ARBA" id="ARBA00022692"/>
    </source>
</evidence>
<feature type="transmembrane region" description="Helical" evidence="5">
    <location>
        <begin position="236"/>
        <end position="253"/>
    </location>
</feature>
<keyword evidence="8" id="KW-1185">Reference proteome</keyword>
<comment type="subcellular location">
    <subcellularLocation>
        <location evidence="1">Membrane</location>
        <topology evidence="1">Multi-pass membrane protein</topology>
    </subcellularLocation>
</comment>
<accession>A0A1M6BN38</accession>
<dbReference type="GO" id="GO:0016020">
    <property type="term" value="C:membrane"/>
    <property type="evidence" value="ECO:0007669"/>
    <property type="project" value="UniProtKB-SubCell"/>
</dbReference>
<feature type="transmembrane region" description="Helical" evidence="5">
    <location>
        <begin position="295"/>
        <end position="315"/>
    </location>
</feature>
<proteinExistence type="predicted"/>
<evidence type="ECO:0000256" key="3">
    <source>
        <dbReference type="ARBA" id="ARBA00022989"/>
    </source>
</evidence>
<organism evidence="7 8">
    <name type="scientific">Pseudozobellia thermophila</name>
    <dbReference type="NCBI Taxonomy" id="192903"/>
    <lineage>
        <taxon>Bacteria</taxon>
        <taxon>Pseudomonadati</taxon>
        <taxon>Bacteroidota</taxon>
        <taxon>Flavobacteriia</taxon>
        <taxon>Flavobacteriales</taxon>
        <taxon>Flavobacteriaceae</taxon>
        <taxon>Pseudozobellia</taxon>
    </lineage>
</organism>
<dbReference type="InterPro" id="IPR007016">
    <property type="entry name" value="O-antigen_ligase-rel_domated"/>
</dbReference>
<feature type="transmembrane region" description="Helical" evidence="5">
    <location>
        <begin position="373"/>
        <end position="391"/>
    </location>
</feature>
<evidence type="ECO:0000256" key="4">
    <source>
        <dbReference type="ARBA" id="ARBA00023136"/>
    </source>
</evidence>
<feature type="transmembrane region" description="Helical" evidence="5">
    <location>
        <begin position="127"/>
        <end position="147"/>
    </location>
</feature>
<feature type="transmembrane region" description="Helical" evidence="5">
    <location>
        <begin position="167"/>
        <end position="185"/>
    </location>
</feature>
<gene>
    <name evidence="7" type="ORF">SAMN04488513_101473</name>
</gene>
<evidence type="ECO:0000313" key="7">
    <source>
        <dbReference type="EMBL" id="SHI49933.1"/>
    </source>
</evidence>
<keyword evidence="4 5" id="KW-0472">Membrane</keyword>
<dbReference type="STRING" id="192903.SAMN04488513_101473"/>
<keyword evidence="3 5" id="KW-1133">Transmembrane helix</keyword>
<feature type="transmembrane region" description="Helical" evidence="5">
    <location>
        <begin position="192"/>
        <end position="216"/>
    </location>
</feature>
<feature type="domain" description="O-antigen ligase-related" evidence="6">
    <location>
        <begin position="192"/>
        <end position="344"/>
    </location>
</feature>
<dbReference type="Proteomes" id="UP000184543">
    <property type="component" value="Unassembled WGS sequence"/>
</dbReference>
<dbReference type="EMBL" id="FQYU01000001">
    <property type="protein sequence ID" value="SHI49933.1"/>
    <property type="molecule type" value="Genomic_DNA"/>
</dbReference>
<dbReference type="Pfam" id="PF04932">
    <property type="entry name" value="Wzy_C"/>
    <property type="match status" value="1"/>
</dbReference>
<evidence type="ECO:0000256" key="1">
    <source>
        <dbReference type="ARBA" id="ARBA00004141"/>
    </source>
</evidence>
<sequence length="401" mass="46797">MFKISKNIEYTTFQNILLWLLMTSGIIKPFFSYLNVPFDWTFVIFVIVTLDIIYNLITRNRQIVLNKEKLFMVAILLVLYLLILISLFYTPSKNFSIVKSFLFSINVLFFIYPLFIKALDLNLQYKLFLFILLPITLWFIIAKTLYFSPLNSGYRLVSIRFYDIRKFYLGFGMGLCILTILQVYLKKNNLVGALSIVLLLGLGARGALIFLVVTLLVWKWKSLLAKIMDFRIKRKVLNNIIAASTILSIILITQYEKIYNFLYLGLIRFTSLFQIGEDKSVLGRIERITFTIDYIFSSLSTFLFGNGIGSFGIIYSGQDIREYPHNIFLEVLFELGIFFLLLFLVFLFLPFFYKRKIVFKLLVFYFLLNALKSGDLIGLWLLFAFMGLLVFNPKIKDEATS</sequence>
<feature type="transmembrane region" description="Helical" evidence="5">
    <location>
        <begin position="70"/>
        <end position="89"/>
    </location>
</feature>
<evidence type="ECO:0000256" key="5">
    <source>
        <dbReference type="SAM" id="Phobius"/>
    </source>
</evidence>
<feature type="transmembrane region" description="Helical" evidence="5">
    <location>
        <begin position="327"/>
        <end position="353"/>
    </location>
</feature>
<feature type="transmembrane region" description="Helical" evidence="5">
    <location>
        <begin position="12"/>
        <end position="34"/>
    </location>
</feature>
<evidence type="ECO:0000259" key="6">
    <source>
        <dbReference type="Pfam" id="PF04932"/>
    </source>
</evidence>
<feature type="transmembrane region" description="Helical" evidence="5">
    <location>
        <begin position="40"/>
        <end position="58"/>
    </location>
</feature>
<name>A0A1M6BN38_9FLAO</name>
<dbReference type="AlphaFoldDB" id="A0A1M6BN38"/>
<keyword evidence="2 5" id="KW-0812">Transmembrane</keyword>
<evidence type="ECO:0000313" key="8">
    <source>
        <dbReference type="Proteomes" id="UP000184543"/>
    </source>
</evidence>
<reference evidence="8" key="1">
    <citation type="submission" date="2016-11" db="EMBL/GenBank/DDBJ databases">
        <authorList>
            <person name="Varghese N."/>
            <person name="Submissions S."/>
        </authorList>
    </citation>
    <scope>NUCLEOTIDE SEQUENCE [LARGE SCALE GENOMIC DNA]</scope>
    <source>
        <strain evidence="8">DSM 19858</strain>
    </source>
</reference>
<feature type="transmembrane region" description="Helical" evidence="5">
    <location>
        <begin position="95"/>
        <end position="115"/>
    </location>
</feature>